<accession>A0A918PL97</accession>
<gene>
    <name evidence="2" type="ORF">GCM10010387_01920</name>
</gene>
<name>A0A918PL97_9ACTN</name>
<protein>
    <submittedName>
        <fullName evidence="2">Uncharacterized protein</fullName>
    </submittedName>
</protein>
<dbReference type="EMBL" id="BMWG01000001">
    <property type="protein sequence ID" value="GGZ13499.1"/>
    <property type="molecule type" value="Genomic_DNA"/>
</dbReference>
<dbReference type="AlphaFoldDB" id="A0A918PL97"/>
<reference evidence="2" key="2">
    <citation type="submission" date="2020-09" db="EMBL/GenBank/DDBJ databases">
        <authorList>
            <person name="Sun Q."/>
            <person name="Ohkuma M."/>
        </authorList>
    </citation>
    <scope>NUCLEOTIDE SEQUENCE</scope>
    <source>
        <strain evidence="2">JCM 4988</strain>
    </source>
</reference>
<organism evidence="2 3">
    <name type="scientific">Streptomyces inusitatus</name>
    <dbReference type="NCBI Taxonomy" id="68221"/>
    <lineage>
        <taxon>Bacteria</taxon>
        <taxon>Bacillati</taxon>
        <taxon>Actinomycetota</taxon>
        <taxon>Actinomycetes</taxon>
        <taxon>Kitasatosporales</taxon>
        <taxon>Streptomycetaceae</taxon>
        <taxon>Streptomyces</taxon>
    </lineage>
</organism>
<keyword evidence="1" id="KW-0472">Membrane</keyword>
<dbReference type="RefSeq" id="WP_190120885.1">
    <property type="nucleotide sequence ID" value="NZ_BMWG01000001.1"/>
</dbReference>
<proteinExistence type="predicted"/>
<feature type="transmembrane region" description="Helical" evidence="1">
    <location>
        <begin position="12"/>
        <end position="40"/>
    </location>
</feature>
<reference evidence="2" key="1">
    <citation type="journal article" date="2014" name="Int. J. Syst. Evol. Microbiol.">
        <title>Complete genome sequence of Corynebacterium casei LMG S-19264T (=DSM 44701T), isolated from a smear-ripened cheese.</title>
        <authorList>
            <consortium name="US DOE Joint Genome Institute (JGI-PGF)"/>
            <person name="Walter F."/>
            <person name="Albersmeier A."/>
            <person name="Kalinowski J."/>
            <person name="Ruckert C."/>
        </authorList>
    </citation>
    <scope>NUCLEOTIDE SEQUENCE</scope>
    <source>
        <strain evidence="2">JCM 4988</strain>
    </source>
</reference>
<evidence type="ECO:0000313" key="2">
    <source>
        <dbReference type="EMBL" id="GGZ13499.1"/>
    </source>
</evidence>
<evidence type="ECO:0000256" key="1">
    <source>
        <dbReference type="SAM" id="Phobius"/>
    </source>
</evidence>
<sequence>MPPLPELLHDTAAVTATATATGGLLYGGVLSAVALISVLAPTPERRRDARATLTILLRRRRRSG</sequence>
<keyword evidence="1" id="KW-1133">Transmembrane helix</keyword>
<dbReference type="Proteomes" id="UP000630936">
    <property type="component" value="Unassembled WGS sequence"/>
</dbReference>
<evidence type="ECO:0000313" key="3">
    <source>
        <dbReference type="Proteomes" id="UP000630936"/>
    </source>
</evidence>
<keyword evidence="1" id="KW-0812">Transmembrane</keyword>
<keyword evidence="3" id="KW-1185">Reference proteome</keyword>
<comment type="caution">
    <text evidence="2">The sequence shown here is derived from an EMBL/GenBank/DDBJ whole genome shotgun (WGS) entry which is preliminary data.</text>
</comment>